<gene>
    <name evidence="3" type="primary">Dwil\GK15737</name>
    <name evidence="3" type="ORF">Dwil_GK15737</name>
</gene>
<dbReference type="eggNOG" id="ENOG502T9G2">
    <property type="taxonomic scope" value="Eukaryota"/>
</dbReference>
<feature type="region of interest" description="Disordered" evidence="2">
    <location>
        <begin position="405"/>
        <end position="445"/>
    </location>
</feature>
<sequence length="445" mass="50568">MWEQMNNSLMGGFMGRMFNNARAMLGERFMPSTVGYAKTMLDFMPTETTRVKYVIRNPHTNKPMKVIKMRSPKKVVKLRMISKPAATESIPLTYEQRIRQLEKEQEMIVEGKLPATSDEAIMDKYFKKKGKSGTNNDIVTGKIMEYQTWKPVYKPGEKPTSFVTVRPQALSYLHTDISSNDHELLPKPEKLMGHHEYVKEDDDEDVLDGDQVENELAKQMGHRYEVTEHTGEESGEIHSVSSMESGFIPMDGYRSTHTVTTSNSPTSSRSTSRSRGRQSTGTTSTTTTEAPNYPPAFLKKYREREAAANKSNKKSPHKYSKEVVIEEELVSTQQTPSFAMSSLRARLQDQQRRQKQQQKEQLEEEELEAALMDAMQGEKWPTEVQHSSYQLASPIGPSAVAFEQSFGGKTSASTIKSEYKRPQRGSIRQRGTVKFSDKPNYDDLS</sequence>
<evidence type="ECO:0000256" key="1">
    <source>
        <dbReference type="SAM" id="Coils"/>
    </source>
</evidence>
<protein>
    <submittedName>
        <fullName evidence="3">Uncharacterized protein</fullName>
    </submittedName>
</protein>
<keyword evidence="1" id="KW-0175">Coiled coil</keyword>
<evidence type="ECO:0000313" key="4">
    <source>
        <dbReference type="Proteomes" id="UP000007798"/>
    </source>
</evidence>
<evidence type="ECO:0000256" key="2">
    <source>
        <dbReference type="SAM" id="MobiDB-lite"/>
    </source>
</evidence>
<feature type="compositionally biased region" description="Polar residues" evidence="2">
    <location>
        <begin position="407"/>
        <end position="416"/>
    </location>
</feature>
<keyword evidence="4" id="KW-1185">Reference proteome</keyword>
<dbReference type="HOGENOM" id="CLU_628943_0_0_1"/>
<dbReference type="EMBL" id="CH963850">
    <property type="protein sequence ID" value="EDW74740.2"/>
    <property type="molecule type" value="Genomic_DNA"/>
</dbReference>
<feature type="compositionally biased region" description="Low complexity" evidence="2">
    <location>
        <begin position="255"/>
        <end position="288"/>
    </location>
</feature>
<dbReference type="KEGG" id="dwi:6640759"/>
<feature type="compositionally biased region" description="Basic and acidic residues" evidence="2">
    <location>
        <begin position="435"/>
        <end position="445"/>
    </location>
</feature>
<organism evidence="3 4">
    <name type="scientific">Drosophila willistoni</name>
    <name type="common">Fruit fly</name>
    <dbReference type="NCBI Taxonomy" id="7260"/>
    <lineage>
        <taxon>Eukaryota</taxon>
        <taxon>Metazoa</taxon>
        <taxon>Ecdysozoa</taxon>
        <taxon>Arthropoda</taxon>
        <taxon>Hexapoda</taxon>
        <taxon>Insecta</taxon>
        <taxon>Pterygota</taxon>
        <taxon>Neoptera</taxon>
        <taxon>Endopterygota</taxon>
        <taxon>Diptera</taxon>
        <taxon>Brachycera</taxon>
        <taxon>Muscomorpha</taxon>
        <taxon>Ephydroidea</taxon>
        <taxon>Drosophilidae</taxon>
        <taxon>Drosophila</taxon>
        <taxon>Sophophora</taxon>
    </lineage>
</organism>
<dbReference type="Proteomes" id="UP000007798">
    <property type="component" value="Unassembled WGS sequence"/>
</dbReference>
<dbReference type="FunCoup" id="B4MRK1">
    <property type="interactions" value="7"/>
</dbReference>
<feature type="region of interest" description="Disordered" evidence="2">
    <location>
        <begin position="246"/>
        <end position="295"/>
    </location>
</feature>
<accession>B4MRK1</accession>
<feature type="coiled-coil region" evidence="1">
    <location>
        <begin position="340"/>
        <end position="375"/>
    </location>
</feature>
<dbReference type="AlphaFoldDB" id="B4MRK1"/>
<evidence type="ECO:0000313" key="3">
    <source>
        <dbReference type="EMBL" id="EDW74740.2"/>
    </source>
</evidence>
<proteinExistence type="predicted"/>
<name>B4MRK1_DROWI</name>
<dbReference type="InParanoid" id="B4MRK1"/>
<dbReference type="OrthoDB" id="8029436at2759"/>
<reference evidence="3 4" key="1">
    <citation type="journal article" date="2007" name="Nature">
        <title>Evolution of genes and genomes on the Drosophila phylogeny.</title>
        <authorList>
            <consortium name="Drosophila 12 Genomes Consortium"/>
            <person name="Clark A.G."/>
            <person name="Eisen M.B."/>
            <person name="Smith D.R."/>
            <person name="Bergman C.M."/>
            <person name="Oliver B."/>
            <person name="Markow T.A."/>
            <person name="Kaufman T.C."/>
            <person name="Kellis M."/>
            <person name="Gelbart W."/>
            <person name="Iyer V.N."/>
            <person name="Pollard D.A."/>
            <person name="Sackton T.B."/>
            <person name="Larracuente A.M."/>
            <person name="Singh N.D."/>
            <person name="Abad J.P."/>
            <person name="Abt D.N."/>
            <person name="Adryan B."/>
            <person name="Aguade M."/>
            <person name="Akashi H."/>
            <person name="Anderson W.W."/>
            <person name="Aquadro C.F."/>
            <person name="Ardell D.H."/>
            <person name="Arguello R."/>
            <person name="Artieri C.G."/>
            <person name="Barbash D.A."/>
            <person name="Barker D."/>
            <person name="Barsanti P."/>
            <person name="Batterham P."/>
            <person name="Batzoglou S."/>
            <person name="Begun D."/>
            <person name="Bhutkar A."/>
            <person name="Blanco E."/>
            <person name="Bosak S.A."/>
            <person name="Bradley R.K."/>
            <person name="Brand A.D."/>
            <person name="Brent M.R."/>
            <person name="Brooks A.N."/>
            <person name="Brown R.H."/>
            <person name="Butlin R.K."/>
            <person name="Caggese C."/>
            <person name="Calvi B.R."/>
            <person name="Bernardo de Carvalho A."/>
            <person name="Caspi A."/>
            <person name="Castrezana S."/>
            <person name="Celniker S.E."/>
            <person name="Chang J.L."/>
            <person name="Chapple C."/>
            <person name="Chatterji S."/>
            <person name="Chinwalla A."/>
            <person name="Civetta A."/>
            <person name="Clifton S.W."/>
            <person name="Comeron J.M."/>
            <person name="Costello J.C."/>
            <person name="Coyne J.A."/>
            <person name="Daub J."/>
            <person name="David R.G."/>
            <person name="Delcher A.L."/>
            <person name="Delehaunty K."/>
            <person name="Do C.B."/>
            <person name="Ebling H."/>
            <person name="Edwards K."/>
            <person name="Eickbush T."/>
            <person name="Evans J.D."/>
            <person name="Filipski A."/>
            <person name="Findeiss S."/>
            <person name="Freyhult E."/>
            <person name="Fulton L."/>
            <person name="Fulton R."/>
            <person name="Garcia A.C."/>
            <person name="Gardiner A."/>
            <person name="Garfield D.A."/>
            <person name="Garvin B.E."/>
            <person name="Gibson G."/>
            <person name="Gilbert D."/>
            <person name="Gnerre S."/>
            <person name="Godfrey J."/>
            <person name="Good R."/>
            <person name="Gotea V."/>
            <person name="Gravely B."/>
            <person name="Greenberg A.J."/>
            <person name="Griffiths-Jones S."/>
            <person name="Gross S."/>
            <person name="Guigo R."/>
            <person name="Gustafson E.A."/>
            <person name="Haerty W."/>
            <person name="Hahn M.W."/>
            <person name="Halligan D.L."/>
            <person name="Halpern A.L."/>
            <person name="Halter G.M."/>
            <person name="Han M.V."/>
            <person name="Heger A."/>
            <person name="Hillier L."/>
            <person name="Hinrichs A.S."/>
            <person name="Holmes I."/>
            <person name="Hoskins R.A."/>
            <person name="Hubisz M.J."/>
            <person name="Hultmark D."/>
            <person name="Huntley M.A."/>
            <person name="Jaffe D.B."/>
            <person name="Jagadeeshan S."/>
            <person name="Jeck W.R."/>
            <person name="Johnson J."/>
            <person name="Jones C.D."/>
            <person name="Jordan W.C."/>
            <person name="Karpen G.H."/>
            <person name="Kataoka E."/>
            <person name="Keightley P.D."/>
            <person name="Kheradpour P."/>
            <person name="Kirkness E.F."/>
            <person name="Koerich L.B."/>
            <person name="Kristiansen K."/>
            <person name="Kudrna D."/>
            <person name="Kulathinal R.J."/>
            <person name="Kumar S."/>
            <person name="Kwok R."/>
            <person name="Lander E."/>
            <person name="Langley C.H."/>
            <person name="Lapoint R."/>
            <person name="Lazzaro B.P."/>
            <person name="Lee S.J."/>
            <person name="Levesque L."/>
            <person name="Li R."/>
            <person name="Lin C.F."/>
            <person name="Lin M.F."/>
            <person name="Lindblad-Toh K."/>
            <person name="Llopart A."/>
            <person name="Long M."/>
            <person name="Low L."/>
            <person name="Lozovsky E."/>
            <person name="Lu J."/>
            <person name="Luo M."/>
            <person name="Machado C.A."/>
            <person name="Makalowski W."/>
            <person name="Marzo M."/>
            <person name="Matsuda M."/>
            <person name="Matzkin L."/>
            <person name="McAllister B."/>
            <person name="McBride C.S."/>
            <person name="McKernan B."/>
            <person name="McKernan K."/>
            <person name="Mendez-Lago M."/>
            <person name="Minx P."/>
            <person name="Mollenhauer M.U."/>
            <person name="Montooth K."/>
            <person name="Mount S.M."/>
            <person name="Mu X."/>
            <person name="Myers E."/>
            <person name="Negre B."/>
            <person name="Newfeld S."/>
            <person name="Nielsen R."/>
            <person name="Noor M.A."/>
            <person name="O'Grady P."/>
            <person name="Pachter L."/>
            <person name="Papaceit M."/>
            <person name="Parisi M.J."/>
            <person name="Parisi M."/>
            <person name="Parts L."/>
            <person name="Pedersen J.S."/>
            <person name="Pesole G."/>
            <person name="Phillippy A.M."/>
            <person name="Ponting C.P."/>
            <person name="Pop M."/>
            <person name="Porcelli D."/>
            <person name="Powell J.R."/>
            <person name="Prohaska S."/>
            <person name="Pruitt K."/>
            <person name="Puig M."/>
            <person name="Quesneville H."/>
            <person name="Ram K.R."/>
            <person name="Rand D."/>
            <person name="Rasmussen M.D."/>
            <person name="Reed L.K."/>
            <person name="Reenan R."/>
            <person name="Reily A."/>
            <person name="Remington K.A."/>
            <person name="Rieger T.T."/>
            <person name="Ritchie M.G."/>
            <person name="Robin C."/>
            <person name="Rogers Y.H."/>
            <person name="Rohde C."/>
            <person name="Rozas J."/>
            <person name="Rubenfield M.J."/>
            <person name="Ruiz A."/>
            <person name="Russo S."/>
            <person name="Salzberg S.L."/>
            <person name="Sanchez-Gracia A."/>
            <person name="Saranga D.J."/>
            <person name="Sato H."/>
            <person name="Schaeffer S.W."/>
            <person name="Schatz M.C."/>
            <person name="Schlenke T."/>
            <person name="Schwartz R."/>
            <person name="Segarra C."/>
            <person name="Singh R.S."/>
            <person name="Sirot L."/>
            <person name="Sirota M."/>
            <person name="Sisneros N.B."/>
            <person name="Smith C.D."/>
            <person name="Smith T.F."/>
            <person name="Spieth J."/>
            <person name="Stage D.E."/>
            <person name="Stark A."/>
            <person name="Stephan W."/>
            <person name="Strausberg R.L."/>
            <person name="Strempel S."/>
            <person name="Sturgill D."/>
            <person name="Sutton G."/>
            <person name="Sutton G.G."/>
            <person name="Tao W."/>
            <person name="Teichmann S."/>
            <person name="Tobari Y.N."/>
            <person name="Tomimura Y."/>
            <person name="Tsolas J.M."/>
            <person name="Valente V.L."/>
            <person name="Venter E."/>
            <person name="Venter J.C."/>
            <person name="Vicario S."/>
            <person name="Vieira F.G."/>
            <person name="Vilella A.J."/>
            <person name="Villasante A."/>
            <person name="Walenz B."/>
            <person name="Wang J."/>
            <person name="Wasserman M."/>
            <person name="Watts T."/>
            <person name="Wilson D."/>
            <person name="Wilson R.K."/>
            <person name="Wing R.A."/>
            <person name="Wolfner M.F."/>
            <person name="Wong A."/>
            <person name="Wong G.K."/>
            <person name="Wu C.I."/>
            <person name="Wu G."/>
            <person name="Yamamoto D."/>
            <person name="Yang H.P."/>
            <person name="Yang S.P."/>
            <person name="Yorke J.A."/>
            <person name="Yoshida K."/>
            <person name="Zdobnov E."/>
            <person name="Zhang P."/>
            <person name="Zhang Y."/>
            <person name="Zimin A.V."/>
            <person name="Baldwin J."/>
            <person name="Abdouelleil A."/>
            <person name="Abdulkadir J."/>
            <person name="Abebe A."/>
            <person name="Abera B."/>
            <person name="Abreu J."/>
            <person name="Acer S.C."/>
            <person name="Aftuck L."/>
            <person name="Alexander A."/>
            <person name="An P."/>
            <person name="Anderson E."/>
            <person name="Anderson S."/>
            <person name="Arachi H."/>
            <person name="Azer M."/>
            <person name="Bachantsang P."/>
            <person name="Barry A."/>
            <person name="Bayul T."/>
            <person name="Berlin A."/>
            <person name="Bessette D."/>
            <person name="Bloom T."/>
            <person name="Blye J."/>
            <person name="Boguslavskiy L."/>
            <person name="Bonnet C."/>
            <person name="Boukhgalter B."/>
            <person name="Bourzgui I."/>
            <person name="Brown A."/>
            <person name="Cahill P."/>
            <person name="Channer S."/>
            <person name="Cheshatsang Y."/>
            <person name="Chuda L."/>
            <person name="Citroen M."/>
            <person name="Collymore A."/>
            <person name="Cooke P."/>
            <person name="Costello M."/>
            <person name="D'Aco K."/>
            <person name="Daza R."/>
            <person name="De Haan G."/>
            <person name="DeGray S."/>
            <person name="DeMaso C."/>
            <person name="Dhargay N."/>
            <person name="Dooley K."/>
            <person name="Dooley E."/>
            <person name="Doricent M."/>
            <person name="Dorje P."/>
            <person name="Dorjee K."/>
            <person name="Dupes A."/>
            <person name="Elong R."/>
            <person name="Falk J."/>
            <person name="Farina A."/>
            <person name="Faro S."/>
            <person name="Ferguson D."/>
            <person name="Fisher S."/>
            <person name="Foley C.D."/>
            <person name="Franke A."/>
            <person name="Friedrich D."/>
            <person name="Gadbois L."/>
            <person name="Gearin G."/>
            <person name="Gearin C.R."/>
            <person name="Giannoukos G."/>
            <person name="Goode T."/>
            <person name="Graham J."/>
            <person name="Grandbois E."/>
            <person name="Grewal S."/>
            <person name="Gyaltsen K."/>
            <person name="Hafez N."/>
            <person name="Hagos B."/>
            <person name="Hall J."/>
            <person name="Henson C."/>
            <person name="Hollinger A."/>
            <person name="Honan T."/>
            <person name="Huard M.D."/>
            <person name="Hughes L."/>
            <person name="Hurhula B."/>
            <person name="Husby M.E."/>
            <person name="Kamat A."/>
            <person name="Kanga B."/>
            <person name="Kashin S."/>
            <person name="Khazanovich D."/>
            <person name="Kisner P."/>
            <person name="Lance K."/>
            <person name="Lara M."/>
            <person name="Lee W."/>
            <person name="Lennon N."/>
            <person name="Letendre F."/>
            <person name="LeVine R."/>
            <person name="Lipovsky A."/>
            <person name="Liu X."/>
            <person name="Liu J."/>
            <person name="Liu S."/>
            <person name="Lokyitsang T."/>
            <person name="Lokyitsang Y."/>
            <person name="Lubonja R."/>
            <person name="Lui A."/>
            <person name="MacDonald P."/>
            <person name="Magnisalis V."/>
            <person name="Maru K."/>
            <person name="Matthews C."/>
            <person name="McCusker W."/>
            <person name="McDonough S."/>
            <person name="Mehta T."/>
            <person name="Meldrim J."/>
            <person name="Meneus L."/>
            <person name="Mihai O."/>
            <person name="Mihalev A."/>
            <person name="Mihova T."/>
            <person name="Mittelman R."/>
            <person name="Mlenga V."/>
            <person name="Montmayeur A."/>
            <person name="Mulrain L."/>
            <person name="Navidi A."/>
            <person name="Naylor J."/>
            <person name="Negash T."/>
            <person name="Nguyen T."/>
            <person name="Nguyen N."/>
            <person name="Nicol R."/>
            <person name="Norbu C."/>
            <person name="Norbu N."/>
            <person name="Novod N."/>
            <person name="O'Neill B."/>
            <person name="Osman S."/>
            <person name="Markiewicz E."/>
            <person name="Oyono O.L."/>
            <person name="Patti C."/>
            <person name="Phunkhang P."/>
            <person name="Pierre F."/>
            <person name="Priest M."/>
            <person name="Raghuraman S."/>
            <person name="Rege F."/>
            <person name="Reyes R."/>
            <person name="Rise C."/>
            <person name="Rogov P."/>
            <person name="Ross K."/>
            <person name="Ryan E."/>
            <person name="Settipalli S."/>
            <person name="Shea T."/>
            <person name="Sherpa N."/>
            <person name="Shi L."/>
            <person name="Shih D."/>
            <person name="Sparrow T."/>
            <person name="Spaulding J."/>
            <person name="Stalker J."/>
            <person name="Stange-Thomann N."/>
            <person name="Stavropoulos S."/>
            <person name="Stone C."/>
            <person name="Strader C."/>
            <person name="Tesfaye S."/>
            <person name="Thomson T."/>
            <person name="Thoulutsang Y."/>
            <person name="Thoulutsang D."/>
            <person name="Topham K."/>
            <person name="Topping I."/>
            <person name="Tsamla T."/>
            <person name="Vassiliev H."/>
            <person name="Vo A."/>
            <person name="Wangchuk T."/>
            <person name="Wangdi T."/>
            <person name="Weiand M."/>
            <person name="Wilkinson J."/>
            <person name="Wilson A."/>
            <person name="Yadav S."/>
            <person name="Young G."/>
            <person name="Yu Q."/>
            <person name="Zembek L."/>
            <person name="Zhong D."/>
            <person name="Zimmer A."/>
            <person name="Zwirko Z."/>
            <person name="Jaffe D.B."/>
            <person name="Alvarez P."/>
            <person name="Brockman W."/>
            <person name="Butler J."/>
            <person name="Chin C."/>
            <person name="Gnerre S."/>
            <person name="Grabherr M."/>
            <person name="Kleber M."/>
            <person name="Mauceli E."/>
            <person name="MacCallum I."/>
        </authorList>
    </citation>
    <scope>NUCLEOTIDE SEQUENCE [LARGE SCALE GENOMIC DNA]</scope>
    <source>
        <strain evidence="4">Tucson 14030-0811.24</strain>
    </source>
</reference>